<dbReference type="InterPro" id="IPR050570">
    <property type="entry name" value="Cell_wall_metabolism_enzyme"/>
</dbReference>
<dbReference type="EMBL" id="JACIJI010000001">
    <property type="protein sequence ID" value="MBB5717983.1"/>
    <property type="molecule type" value="Genomic_DNA"/>
</dbReference>
<dbReference type="Proteomes" id="UP000554342">
    <property type="component" value="Unassembled WGS sequence"/>
</dbReference>
<feature type="signal peptide" evidence="4">
    <location>
        <begin position="1"/>
        <end position="20"/>
    </location>
</feature>
<feature type="domain" description="M23ase beta-sheet core" evidence="5">
    <location>
        <begin position="299"/>
        <end position="388"/>
    </location>
</feature>
<sequence length="395" mass="42259">MRRGRILGLGICGAVMMAGAATMLPAQTNSVADQQTRLSTAKQEAKQARSRSAQLEKAAKAERNEAAKAQAETAAVNARIQATQADIVAARARIAIVRNRLTVQQQRLAREQGPIARLVAALQSMARRPEILSIVQPGSTDDMVHVRAMLGTMLPVIRQRTAQVRGEIDHTRALREQARQAAAGLIDSRRTLEKERMALLDLEAQHRLKSRDLNRNALFESDRAIALGEQARDIVEKMEEMHQDSTTRATLATLPGPLPRPSSGDADTSPSAGKPPYILPVHGRLVTGLGELSDNGVRSRGLHFVTWPGAKVVAPAAGRVRFAGPFKSYGTIVIIDHGDDWSTLVTGLASTTVAKGDTVAQGAPIGNAPSGNDPTIGVELRRRGEPIDITGLLGG</sequence>
<dbReference type="PANTHER" id="PTHR21666">
    <property type="entry name" value="PEPTIDASE-RELATED"/>
    <property type="match status" value="1"/>
</dbReference>
<protein>
    <submittedName>
        <fullName evidence="6">Septal ring factor EnvC (AmiA/AmiB activator)</fullName>
    </submittedName>
</protein>
<evidence type="ECO:0000256" key="2">
    <source>
        <dbReference type="SAM" id="Coils"/>
    </source>
</evidence>
<reference evidence="6 7" key="1">
    <citation type="submission" date="2020-08" db="EMBL/GenBank/DDBJ databases">
        <title>Genomic Encyclopedia of Type Strains, Phase IV (KMG-IV): sequencing the most valuable type-strain genomes for metagenomic binning, comparative biology and taxonomic classification.</title>
        <authorList>
            <person name="Goeker M."/>
        </authorList>
    </citation>
    <scope>NUCLEOTIDE SEQUENCE [LARGE SCALE GENOMIC DNA]</scope>
    <source>
        <strain evidence="6 7">DSM 27203</strain>
    </source>
</reference>
<evidence type="ECO:0000259" key="5">
    <source>
        <dbReference type="Pfam" id="PF01551"/>
    </source>
</evidence>
<dbReference type="RefSeq" id="WP_246359680.1">
    <property type="nucleotide sequence ID" value="NZ_BAABIF010000004.1"/>
</dbReference>
<dbReference type="GO" id="GO:0004222">
    <property type="term" value="F:metalloendopeptidase activity"/>
    <property type="evidence" value="ECO:0007669"/>
    <property type="project" value="TreeGrafter"/>
</dbReference>
<feature type="region of interest" description="Disordered" evidence="3">
    <location>
        <begin position="241"/>
        <end position="275"/>
    </location>
</feature>
<evidence type="ECO:0000313" key="6">
    <source>
        <dbReference type="EMBL" id="MBB5717983.1"/>
    </source>
</evidence>
<gene>
    <name evidence="6" type="ORF">FHR23_000890</name>
</gene>
<dbReference type="CDD" id="cd12797">
    <property type="entry name" value="M23_peptidase"/>
    <property type="match status" value="1"/>
</dbReference>
<dbReference type="Pfam" id="PF01551">
    <property type="entry name" value="Peptidase_M23"/>
    <property type="match status" value="1"/>
</dbReference>
<evidence type="ECO:0000256" key="4">
    <source>
        <dbReference type="SAM" id="SignalP"/>
    </source>
</evidence>
<dbReference type="PANTHER" id="PTHR21666:SF289">
    <property type="entry name" value="L-ALA--D-GLU ENDOPEPTIDASE"/>
    <property type="match status" value="1"/>
</dbReference>
<accession>A0A840YWH0</accession>
<evidence type="ECO:0000256" key="3">
    <source>
        <dbReference type="SAM" id="MobiDB-lite"/>
    </source>
</evidence>
<dbReference type="InterPro" id="IPR011055">
    <property type="entry name" value="Dup_hybrid_motif"/>
</dbReference>
<feature type="chain" id="PRO_5032436561" evidence="4">
    <location>
        <begin position="21"/>
        <end position="395"/>
    </location>
</feature>
<comment type="caution">
    <text evidence="6">The sequence shown here is derived from an EMBL/GenBank/DDBJ whole genome shotgun (WGS) entry which is preliminary data.</text>
</comment>
<keyword evidence="2" id="KW-0175">Coiled coil</keyword>
<dbReference type="AlphaFoldDB" id="A0A840YWH0"/>
<keyword evidence="1 4" id="KW-0732">Signal</keyword>
<keyword evidence="7" id="KW-1185">Reference proteome</keyword>
<proteinExistence type="predicted"/>
<dbReference type="SUPFAM" id="SSF51261">
    <property type="entry name" value="Duplicated hybrid motif"/>
    <property type="match status" value="1"/>
</dbReference>
<dbReference type="SUPFAM" id="SSF57997">
    <property type="entry name" value="Tropomyosin"/>
    <property type="match status" value="1"/>
</dbReference>
<evidence type="ECO:0000313" key="7">
    <source>
        <dbReference type="Proteomes" id="UP000554342"/>
    </source>
</evidence>
<organism evidence="6 7">
    <name type="scientific">Stakelama sediminis</name>
    <dbReference type="NCBI Taxonomy" id="463200"/>
    <lineage>
        <taxon>Bacteria</taxon>
        <taxon>Pseudomonadati</taxon>
        <taxon>Pseudomonadota</taxon>
        <taxon>Alphaproteobacteria</taxon>
        <taxon>Sphingomonadales</taxon>
        <taxon>Sphingomonadaceae</taxon>
        <taxon>Stakelama</taxon>
    </lineage>
</organism>
<dbReference type="InterPro" id="IPR016047">
    <property type="entry name" value="M23ase_b-sheet_dom"/>
</dbReference>
<feature type="coiled-coil region" evidence="2">
    <location>
        <begin position="31"/>
        <end position="79"/>
    </location>
</feature>
<evidence type="ECO:0000256" key="1">
    <source>
        <dbReference type="ARBA" id="ARBA00022729"/>
    </source>
</evidence>
<name>A0A840YWH0_9SPHN</name>
<dbReference type="Gene3D" id="2.70.70.10">
    <property type="entry name" value="Glucose Permease (Domain IIA)"/>
    <property type="match status" value="1"/>
</dbReference>